<proteinExistence type="predicted"/>
<accession>A0ACD5ZHJ7</accession>
<reference evidence="1" key="1">
    <citation type="submission" date="2021-05" db="EMBL/GenBank/DDBJ databases">
        <authorList>
            <person name="Scholz U."/>
            <person name="Mascher M."/>
            <person name="Fiebig A."/>
        </authorList>
    </citation>
    <scope>NUCLEOTIDE SEQUENCE [LARGE SCALE GENOMIC DNA]</scope>
</reference>
<organism evidence="1 2">
    <name type="scientific">Avena sativa</name>
    <name type="common">Oat</name>
    <dbReference type="NCBI Taxonomy" id="4498"/>
    <lineage>
        <taxon>Eukaryota</taxon>
        <taxon>Viridiplantae</taxon>
        <taxon>Streptophyta</taxon>
        <taxon>Embryophyta</taxon>
        <taxon>Tracheophyta</taxon>
        <taxon>Spermatophyta</taxon>
        <taxon>Magnoliopsida</taxon>
        <taxon>Liliopsida</taxon>
        <taxon>Poales</taxon>
        <taxon>Poaceae</taxon>
        <taxon>BOP clade</taxon>
        <taxon>Pooideae</taxon>
        <taxon>Poodae</taxon>
        <taxon>Poeae</taxon>
        <taxon>Poeae Chloroplast Group 1 (Aveneae type)</taxon>
        <taxon>Aveninae</taxon>
        <taxon>Avena</taxon>
    </lineage>
</organism>
<reference evidence="1" key="2">
    <citation type="submission" date="2025-09" db="UniProtKB">
        <authorList>
            <consortium name="EnsemblPlants"/>
        </authorList>
    </citation>
    <scope>IDENTIFICATION</scope>
</reference>
<evidence type="ECO:0000313" key="2">
    <source>
        <dbReference type="Proteomes" id="UP001732700"/>
    </source>
</evidence>
<name>A0ACD5ZHJ7_AVESA</name>
<keyword evidence="2" id="KW-1185">Reference proteome</keyword>
<dbReference type="EnsemblPlants" id="AVESA.00010b.r2.6DG1149850.1">
    <property type="protein sequence ID" value="AVESA.00010b.r2.6DG1149850.1.CDS"/>
    <property type="gene ID" value="AVESA.00010b.r2.6DG1149850"/>
</dbReference>
<protein>
    <submittedName>
        <fullName evidence="1">Uncharacterized protein</fullName>
    </submittedName>
</protein>
<sequence>MVVDPVLGSVKEVAKLVLEVKAAADAVRHNKDACVELTNMVDLLGAIIAPLEDLEMSKKPVMRAALTSLEIALRRGHKLVTACQRERNFIDILFKAKGLSRKLLKVKDDITHQMLIANFALNANTHVLITIVHGRLFQTSLDPPPPLQGIGLLDSSNISGESYSANYVGIHIVQGNGDAPSLSPLRIFDPVELEVATNNFSEENVIGNGARATIYKGALAEELVAIKRYPDQSGPQRIQQYINAFQLLIEHENVVKFLGFCHVDGSEMVVEEYIPNGSLFDIINGSSQKLDWFSTFQVIRGIALGVAYLHSKHVIHLDLNPANVVLDYNMNPKISNFEVSKLLDKNDPEAGSLDLVGTLGYMSPEYITDGTIAMPSDVFGFGVLLIHSISAMRSSILEQHPITWAWEVREAKGMKGLLDSSWGNEQQLEEIKRCMDIGLLCTQEFPKDRPTMLDVVEFLNGNQMLPTPKKPCFI</sequence>
<evidence type="ECO:0000313" key="1">
    <source>
        <dbReference type="EnsemblPlants" id="AVESA.00010b.r2.6DG1149850.1.CDS"/>
    </source>
</evidence>
<dbReference type="Proteomes" id="UP001732700">
    <property type="component" value="Chromosome 6D"/>
</dbReference>